<feature type="domain" description="TGS" evidence="2">
    <location>
        <begin position="387"/>
        <end position="441"/>
    </location>
</feature>
<evidence type="ECO:0000256" key="1">
    <source>
        <dbReference type="SAM" id="MobiDB-lite"/>
    </source>
</evidence>
<dbReference type="Pfam" id="PF02824">
    <property type="entry name" value="TGS"/>
    <property type="match status" value="1"/>
</dbReference>
<dbReference type="EMBL" id="VIGC01000027">
    <property type="protein sequence ID" value="TQE94139.1"/>
    <property type="molecule type" value="Genomic_DNA"/>
</dbReference>
<dbReference type="Proteomes" id="UP000317371">
    <property type="component" value="Unassembled WGS sequence"/>
</dbReference>
<dbReference type="InterPro" id="IPR012676">
    <property type="entry name" value="TGS-like"/>
</dbReference>
<dbReference type="InterPro" id="IPR012675">
    <property type="entry name" value="Beta-grasp_dom_sf"/>
</dbReference>
<dbReference type="InterPro" id="IPR004095">
    <property type="entry name" value="TGS"/>
</dbReference>
<gene>
    <name evidence="3" type="ORF">FKZ61_18080</name>
</gene>
<keyword evidence="4" id="KW-1185">Reference proteome</keyword>
<name>A0A540VBJ4_9CHLR</name>
<feature type="compositionally biased region" description="Basic and acidic residues" evidence="1">
    <location>
        <begin position="248"/>
        <end position="258"/>
    </location>
</feature>
<dbReference type="InterPro" id="IPR027417">
    <property type="entry name" value="P-loop_NTPase"/>
</dbReference>
<feature type="region of interest" description="Disordered" evidence="1">
    <location>
        <begin position="244"/>
        <end position="268"/>
    </location>
</feature>
<evidence type="ECO:0000313" key="4">
    <source>
        <dbReference type="Proteomes" id="UP000317371"/>
    </source>
</evidence>
<proteinExistence type="predicted"/>
<dbReference type="SUPFAM" id="SSF109604">
    <property type="entry name" value="HD-domain/PDEase-like"/>
    <property type="match status" value="1"/>
</dbReference>
<accession>A0A540VBJ4</accession>
<dbReference type="AlphaFoldDB" id="A0A540VBJ4"/>
<comment type="caution">
    <text evidence="3">The sequence shown here is derived from an EMBL/GenBank/DDBJ whole genome shotgun (WGS) entry which is preliminary data.</text>
</comment>
<dbReference type="SUPFAM" id="SSF52540">
    <property type="entry name" value="P-loop containing nucleoside triphosphate hydrolases"/>
    <property type="match status" value="1"/>
</dbReference>
<sequence>MCGSHRPHTALLLSDVRPPSPHPHRVHIPRISQPCGEAMEEAQSIHAVIAAAYQLLHALSLPPHEADAGPERLAHAERTVQLLARWGGSPELQAAGLLHKFMCMGSLSSQMLAQHCGERTAFLCEQYRRLLHEPPPTQRGRTRARRRIQLFVAAYCDPELAFLAVAEAWARFQAIREGESAQRAGFLEEGRHILGPFLEMLGMQALKDELDSWLGEVSPVDPALTEALVQWLEPHLPDAQVVPQPYHRAGDAPVRRDQPPAGPTGPLDIVLVAPTEEACYRLLYRLHRIPGLQPVEGALMDQMGHGRLNGRRGLLTACVATHQGRRYRVHFRLCTPEMEEVNQWGLAALHMRRRLALSVPGAWWNRAAEGYAQIQAAPMGDLPDYLWVFSPQGQLFRFHRGCTVVDFAYALHTDLAEQCQRFYINDEQVAPNTVLHHLDLVALELDPRAPGPQESWLNAARTTRARTAIARYLRRRRRGADQGQRILDRRHQELSRYYGFNIPEHRLGDALAQAMRHLQVNRTAELLAEVAAGHLNPDRILHPLFAGEILRQVEVPAELGLRPHQLQLAQCCRPRIGDDIVGIPYQRHGKVMRLRIHRQGCERLRSDVLPMPLQWRLQPDFKTLAQLEVTAFNEDGLLGDALACIYQMLPRVTLHRVEATARHGTAHMRFTLEAESETVVQAIADALAHLPGRQVADVRPMRLPPSEIEGLLNADRAFMNPYTRLPVSDREMFFGRTRELTRLTEWLLSNVGNIWLVGQKRVGKTSLLLHLKRHHLQEQGFVPVYIDCQLLGNPAHVNLFFELASLLYGELQADPRVGELGPPLRALFQQQPAVQLIQYLRSVQGRLGTNRLVLLLDEFSRTSDAYAHGQLDRSFFDGWRGLLQEVTPAISVIAVVQQKAWDQVRERARIDLEDPCWQLMELGETLVLRPLEEADVRRLIEWPMRNFLTYSPDIVAYVARLTGSSPFVIQAFCRALVSHLTRNNRREVQRADIDAVRGEFLASGENLFAHYLDMIRGGVGSQVCFAIAQAAVAHGDAPVAWEALRAALPHLEASRIQHALDELCRCDILAEAPARHWRFVSLLFAQWCALYGR</sequence>
<dbReference type="PANTHER" id="PTHR21262:SF31">
    <property type="entry name" value="GTP PYROPHOSPHOKINASE"/>
    <property type="match status" value="1"/>
</dbReference>
<dbReference type="Gene3D" id="3.40.50.300">
    <property type="entry name" value="P-loop containing nucleotide triphosphate hydrolases"/>
    <property type="match status" value="1"/>
</dbReference>
<dbReference type="Gene3D" id="1.10.3210.10">
    <property type="entry name" value="Hypothetical protein af1432"/>
    <property type="match status" value="1"/>
</dbReference>
<dbReference type="InParanoid" id="A0A540VBJ4"/>
<dbReference type="PANTHER" id="PTHR21262">
    <property type="entry name" value="GUANOSINE-3',5'-BIS DIPHOSPHATE 3'-PYROPHOSPHOHYDROLASE"/>
    <property type="match status" value="1"/>
</dbReference>
<protein>
    <submittedName>
        <fullName evidence="3">TGS domain-containing protein</fullName>
    </submittedName>
</protein>
<dbReference type="Gene3D" id="3.10.20.30">
    <property type="match status" value="1"/>
</dbReference>
<evidence type="ECO:0000313" key="3">
    <source>
        <dbReference type="EMBL" id="TQE94139.1"/>
    </source>
</evidence>
<dbReference type="SUPFAM" id="SSF81271">
    <property type="entry name" value="TGS-like"/>
    <property type="match status" value="1"/>
</dbReference>
<feature type="region of interest" description="Disordered" evidence="1">
    <location>
        <begin position="1"/>
        <end position="23"/>
    </location>
</feature>
<reference evidence="3 4" key="1">
    <citation type="submission" date="2019-06" db="EMBL/GenBank/DDBJ databases">
        <title>Genome sequence of Litorilinea aerophila BAA-2444.</title>
        <authorList>
            <person name="Maclea K.S."/>
            <person name="Maurais E.G."/>
            <person name="Iannazzi L.C."/>
        </authorList>
    </citation>
    <scope>NUCLEOTIDE SEQUENCE [LARGE SCALE GENOMIC DNA]</scope>
    <source>
        <strain evidence="3 4">ATCC BAA-2444</strain>
    </source>
</reference>
<organism evidence="3 4">
    <name type="scientific">Litorilinea aerophila</name>
    <dbReference type="NCBI Taxonomy" id="1204385"/>
    <lineage>
        <taxon>Bacteria</taxon>
        <taxon>Bacillati</taxon>
        <taxon>Chloroflexota</taxon>
        <taxon>Caldilineae</taxon>
        <taxon>Caldilineales</taxon>
        <taxon>Caldilineaceae</taxon>
        <taxon>Litorilinea</taxon>
    </lineage>
</organism>
<dbReference type="OrthoDB" id="9805041at2"/>
<evidence type="ECO:0000259" key="2">
    <source>
        <dbReference type="Pfam" id="PF02824"/>
    </source>
</evidence>